<dbReference type="EMBL" id="JAVREJ010000001">
    <property type="protein sequence ID" value="MDT0348263.1"/>
    <property type="molecule type" value="Genomic_DNA"/>
</dbReference>
<accession>A0ABU2N5C0</accession>
<evidence type="ECO:0000313" key="2">
    <source>
        <dbReference type="Proteomes" id="UP001183202"/>
    </source>
</evidence>
<dbReference type="Proteomes" id="UP001183202">
    <property type="component" value="Unassembled WGS sequence"/>
</dbReference>
<gene>
    <name evidence="1" type="ORF">RM445_01840</name>
</gene>
<comment type="caution">
    <text evidence="1">The sequence shown here is derived from an EMBL/GenBank/DDBJ whole genome shotgun (WGS) entry which is preliminary data.</text>
</comment>
<evidence type="ECO:0000313" key="1">
    <source>
        <dbReference type="EMBL" id="MDT0348263.1"/>
    </source>
</evidence>
<name>A0ABU2N5C0_9PSEU</name>
<dbReference type="RefSeq" id="WP_311554160.1">
    <property type="nucleotide sequence ID" value="NZ_JAVREJ010000001.1"/>
</dbReference>
<reference evidence="2" key="1">
    <citation type="submission" date="2023-07" db="EMBL/GenBank/DDBJ databases">
        <title>30 novel species of actinomycetes from the DSMZ collection.</title>
        <authorList>
            <person name="Nouioui I."/>
        </authorList>
    </citation>
    <scope>NUCLEOTIDE SEQUENCE [LARGE SCALE GENOMIC DNA]</scope>
    <source>
        <strain evidence="2">DSM 45834</strain>
    </source>
</reference>
<evidence type="ECO:0008006" key="3">
    <source>
        <dbReference type="Google" id="ProtNLM"/>
    </source>
</evidence>
<sequence length="293" mass="32542">MDSALAHGEVLSPWRGVVVDARRAAEPLTIVSAARLAIGPQALVTGGSAAFLHGLTAVAPTPVHVVVPYETRKRSRPGIVVHNGAFLDVDREVQFGLPVLGIDRVLADLACTTAPWSALALLDEALARAAPPDRERMRRRIRDLIATRPDPRGTRIGTRLIDLATGRAESPPESWLLWRVVDLGFPIPEANLPVLDIDGRELYRLDLGWRELKIGLEYNGYAAHVDKEEADDERRGDLKRRGWRMVDADTDDLQAGSRLEKELDEAFIARGVDIRGRTPGALRPRRHRERRTR</sequence>
<organism evidence="1 2">
    <name type="scientific">Pseudonocardia charpentierae</name>
    <dbReference type="NCBI Taxonomy" id="3075545"/>
    <lineage>
        <taxon>Bacteria</taxon>
        <taxon>Bacillati</taxon>
        <taxon>Actinomycetota</taxon>
        <taxon>Actinomycetes</taxon>
        <taxon>Pseudonocardiales</taxon>
        <taxon>Pseudonocardiaceae</taxon>
        <taxon>Pseudonocardia</taxon>
    </lineage>
</organism>
<keyword evidence="2" id="KW-1185">Reference proteome</keyword>
<proteinExistence type="predicted"/>
<protein>
    <recommendedName>
        <fullName evidence="3">DUF559 domain-containing protein</fullName>
    </recommendedName>
</protein>